<name>A0ABX6WIA6_STRMQ</name>
<evidence type="ECO:0000313" key="4">
    <source>
        <dbReference type="Proteomes" id="UP000663421"/>
    </source>
</evidence>
<feature type="region of interest" description="Disordered" evidence="1">
    <location>
        <begin position="230"/>
        <end position="296"/>
    </location>
</feature>
<feature type="transmembrane region" description="Helical" evidence="2">
    <location>
        <begin position="300"/>
        <end position="321"/>
    </location>
</feature>
<accession>A0ABX6WIA6</accession>
<reference evidence="3 4" key="1">
    <citation type="submission" date="2020-11" db="EMBL/GenBank/DDBJ databases">
        <title>Complete genome sequence unveiled secondary metabolic potentials in Streptomyces solisilvae HNM0141.</title>
        <authorList>
            <person name="Huang X."/>
        </authorList>
    </citation>
    <scope>NUCLEOTIDE SEQUENCE [LARGE SCALE GENOMIC DNA]</scope>
    <source>
        <strain evidence="3 4">HNM0141</strain>
    </source>
</reference>
<protein>
    <submittedName>
        <fullName evidence="3">Choice-of-anchor M domain-containing protein</fullName>
    </submittedName>
</protein>
<dbReference type="NCBIfam" id="TIGR03769">
    <property type="entry name" value="P_ac_wall_RPT"/>
    <property type="match status" value="1"/>
</dbReference>
<sequence length="336" mass="33303">MRSVTRSAGVVGVLALVATGLVAVGAVADGGPASAPEAAAGDVLDERIVIDGGHVDAIAGKMVSGKLRTLFRDSRNPADVIWREPSSVVLHVNPKAKEKVPAGRAYSFLGKAGSDFWLIPQVQKQGVVWAGWNTEALGSGDLKGPVDMKLTKVDGPGPLAIWETAGLGGAHVLYSSEDGLPDTRKVDLGVHAHANWGFGAEGVYTVTFQLSGTLPNGRTTSDTRTYTFAVGDIDPGAVTPGGGDRDGGSPGGTGDADGGSDSGSRADSGSTGSGSSGGGSAATGGGDRPGGSLAHTGGAAAIPLALSAGVLVLGGAAAVGISRGRRRTAPAGKDHR</sequence>
<feature type="compositionally biased region" description="Gly residues" evidence="1">
    <location>
        <begin position="248"/>
        <end position="261"/>
    </location>
</feature>
<dbReference type="Proteomes" id="UP000663421">
    <property type="component" value="Chromosome"/>
</dbReference>
<keyword evidence="4" id="KW-1185">Reference proteome</keyword>
<feature type="compositionally biased region" description="Gly residues" evidence="1">
    <location>
        <begin position="271"/>
        <end position="289"/>
    </location>
</feature>
<keyword evidence="2" id="KW-1133">Transmembrane helix</keyword>
<evidence type="ECO:0000256" key="2">
    <source>
        <dbReference type="SAM" id="Phobius"/>
    </source>
</evidence>
<proteinExistence type="predicted"/>
<dbReference type="InterPro" id="IPR022435">
    <property type="entry name" value="Surface-anchored_actinobac"/>
</dbReference>
<keyword evidence="2" id="KW-0812">Transmembrane</keyword>
<dbReference type="NCBIfam" id="NF038134">
    <property type="entry name" value="choice_anch_M"/>
    <property type="match status" value="1"/>
</dbReference>
<dbReference type="EMBL" id="CP065050">
    <property type="protein sequence ID" value="QPI61036.1"/>
    <property type="molecule type" value="Genomic_DNA"/>
</dbReference>
<evidence type="ECO:0000313" key="3">
    <source>
        <dbReference type="EMBL" id="QPI61036.1"/>
    </source>
</evidence>
<organism evidence="3 4">
    <name type="scientific">Streptomyces malaysiensis</name>
    <dbReference type="NCBI Taxonomy" id="92644"/>
    <lineage>
        <taxon>Bacteria</taxon>
        <taxon>Bacillati</taxon>
        <taxon>Actinomycetota</taxon>
        <taxon>Actinomycetes</taxon>
        <taxon>Kitasatosporales</taxon>
        <taxon>Streptomycetaceae</taxon>
        <taxon>Streptomyces</taxon>
        <taxon>Streptomyces violaceusniger group</taxon>
    </lineage>
</organism>
<keyword evidence="2" id="KW-0472">Membrane</keyword>
<evidence type="ECO:0000256" key="1">
    <source>
        <dbReference type="SAM" id="MobiDB-lite"/>
    </source>
</evidence>
<gene>
    <name evidence="3" type="ORF">I1A49_44480</name>
</gene>